<keyword evidence="1" id="KW-0143">Chaperone</keyword>
<dbReference type="SUPFAM" id="SSF46565">
    <property type="entry name" value="Chaperone J-domain"/>
    <property type="match status" value="1"/>
</dbReference>
<dbReference type="GO" id="GO:0005737">
    <property type="term" value="C:cytoplasm"/>
    <property type="evidence" value="ECO:0007669"/>
    <property type="project" value="TreeGrafter"/>
</dbReference>
<dbReference type="InterPro" id="IPR002939">
    <property type="entry name" value="DnaJ_C"/>
</dbReference>
<keyword evidence="4" id="KW-0238">DNA-binding</keyword>
<name>A0A1H7RDL3_9GAMM</name>
<dbReference type="GO" id="GO:0003677">
    <property type="term" value="F:DNA binding"/>
    <property type="evidence" value="ECO:0007669"/>
    <property type="project" value="UniProtKB-KW"/>
</dbReference>
<dbReference type="SMART" id="SM00271">
    <property type="entry name" value="DnaJ"/>
    <property type="match status" value="1"/>
</dbReference>
<evidence type="ECO:0000256" key="2">
    <source>
        <dbReference type="SAM" id="MobiDB-lite"/>
    </source>
</evidence>
<keyword evidence="5" id="KW-1185">Reference proteome</keyword>
<reference evidence="5" key="1">
    <citation type="submission" date="2016-10" db="EMBL/GenBank/DDBJ databases">
        <authorList>
            <person name="Varghese N."/>
            <person name="Submissions S."/>
        </authorList>
    </citation>
    <scope>NUCLEOTIDE SEQUENCE [LARGE SCALE GENOMIC DNA]</scope>
    <source>
        <strain evidence="5">DSM 241</strain>
    </source>
</reference>
<dbReference type="FunFam" id="2.60.260.20:FF:000013">
    <property type="entry name" value="DnaJ subfamily B member 11"/>
    <property type="match status" value="1"/>
</dbReference>
<sequence>MEYKDYYKVLGVDRSASQDELKKAYRRLARKYHPDVSKEANAEDRFKEVNEAYEVLGDAEKRKAYDQLGQDWRSGQDFRPPPDWDAWFGGGAGGPQAGGFYDAGPQAGFSEGDFSDFFETLFGGGARRTRGHRTQRGFASRGQDQTARIQLDLEQAFRGGSVPVRIGERSLQVKIPAGVTEGKRIRLSGQGAQGVGGGNAGDLYLEVRIRPHRHFRLEGRDIHLDFPMTPWEAALGATVSVPTLEGSVDMKVPAGSRSGSKLRLKGRGMPGSPPGDQYLILQIVTPPADSDKARKLYERMQKEMPFNPREHLPGNN</sequence>
<dbReference type="RefSeq" id="WP_090255561.1">
    <property type="nucleotide sequence ID" value="NZ_FOAA01000022.1"/>
</dbReference>
<organism evidence="4 5">
    <name type="scientific">Ectothiorhodospira marina</name>
    <dbReference type="NCBI Taxonomy" id="1396821"/>
    <lineage>
        <taxon>Bacteria</taxon>
        <taxon>Pseudomonadati</taxon>
        <taxon>Pseudomonadota</taxon>
        <taxon>Gammaproteobacteria</taxon>
        <taxon>Chromatiales</taxon>
        <taxon>Ectothiorhodospiraceae</taxon>
        <taxon>Ectothiorhodospira</taxon>
    </lineage>
</organism>
<dbReference type="STRING" id="1396821.SAMN05444515_12220"/>
<dbReference type="AlphaFoldDB" id="A0A1H7RDL3"/>
<dbReference type="OrthoDB" id="9779889at2"/>
<feature type="region of interest" description="Disordered" evidence="2">
    <location>
        <begin position="252"/>
        <end position="275"/>
    </location>
</feature>
<dbReference type="InterPro" id="IPR001623">
    <property type="entry name" value="DnaJ_domain"/>
</dbReference>
<dbReference type="PANTHER" id="PTHR43096">
    <property type="entry name" value="DNAJ HOMOLOG 1, MITOCHONDRIAL-RELATED"/>
    <property type="match status" value="1"/>
</dbReference>
<evidence type="ECO:0000313" key="4">
    <source>
        <dbReference type="EMBL" id="SEL58252.1"/>
    </source>
</evidence>
<dbReference type="EMBL" id="FOAA01000022">
    <property type="protein sequence ID" value="SEL58252.1"/>
    <property type="molecule type" value="Genomic_DNA"/>
</dbReference>
<dbReference type="GO" id="GO:0051082">
    <property type="term" value="F:unfolded protein binding"/>
    <property type="evidence" value="ECO:0007669"/>
    <property type="project" value="InterPro"/>
</dbReference>
<dbReference type="PRINTS" id="PR00625">
    <property type="entry name" value="JDOMAIN"/>
</dbReference>
<dbReference type="Pfam" id="PF00226">
    <property type="entry name" value="DnaJ"/>
    <property type="match status" value="1"/>
</dbReference>
<dbReference type="Proteomes" id="UP000199256">
    <property type="component" value="Unassembled WGS sequence"/>
</dbReference>
<evidence type="ECO:0000259" key="3">
    <source>
        <dbReference type="PROSITE" id="PS50076"/>
    </source>
</evidence>
<dbReference type="CDD" id="cd10747">
    <property type="entry name" value="DnaJ_C"/>
    <property type="match status" value="1"/>
</dbReference>
<dbReference type="PROSITE" id="PS50076">
    <property type="entry name" value="DNAJ_2"/>
    <property type="match status" value="1"/>
</dbReference>
<evidence type="ECO:0000256" key="1">
    <source>
        <dbReference type="ARBA" id="ARBA00023186"/>
    </source>
</evidence>
<dbReference type="InterPro" id="IPR008971">
    <property type="entry name" value="HSP40/DnaJ_pept-bd"/>
</dbReference>
<dbReference type="Pfam" id="PF01556">
    <property type="entry name" value="DnaJ_C"/>
    <property type="match status" value="1"/>
</dbReference>
<accession>A0A1H7RDL3</accession>
<dbReference type="SUPFAM" id="SSF49493">
    <property type="entry name" value="HSP40/DnaJ peptide-binding domain"/>
    <property type="match status" value="2"/>
</dbReference>
<dbReference type="InterPro" id="IPR036869">
    <property type="entry name" value="J_dom_sf"/>
</dbReference>
<dbReference type="InterPro" id="IPR018253">
    <property type="entry name" value="DnaJ_domain_CS"/>
</dbReference>
<dbReference type="PROSITE" id="PS00636">
    <property type="entry name" value="DNAJ_1"/>
    <property type="match status" value="1"/>
</dbReference>
<dbReference type="GO" id="GO:0042026">
    <property type="term" value="P:protein refolding"/>
    <property type="evidence" value="ECO:0007669"/>
    <property type="project" value="TreeGrafter"/>
</dbReference>
<protein>
    <submittedName>
        <fullName evidence="4">Curved DNA-binding protein</fullName>
    </submittedName>
</protein>
<feature type="domain" description="J" evidence="3">
    <location>
        <begin position="5"/>
        <end position="69"/>
    </location>
</feature>
<dbReference type="Gene3D" id="2.60.260.20">
    <property type="entry name" value="Urease metallochaperone UreE, N-terminal domain"/>
    <property type="match status" value="2"/>
</dbReference>
<dbReference type="Gene3D" id="1.10.287.110">
    <property type="entry name" value="DnaJ domain"/>
    <property type="match status" value="1"/>
</dbReference>
<dbReference type="PANTHER" id="PTHR43096:SF52">
    <property type="entry name" value="DNAJ HOMOLOG 1, MITOCHONDRIAL-RELATED"/>
    <property type="match status" value="1"/>
</dbReference>
<gene>
    <name evidence="4" type="ORF">SAMN05444515_12220</name>
</gene>
<dbReference type="CDD" id="cd06257">
    <property type="entry name" value="DnaJ"/>
    <property type="match status" value="1"/>
</dbReference>
<proteinExistence type="predicted"/>
<evidence type="ECO:0000313" key="5">
    <source>
        <dbReference type="Proteomes" id="UP000199256"/>
    </source>
</evidence>